<keyword evidence="3" id="KW-1185">Reference proteome</keyword>
<dbReference type="PROSITE" id="PS51500">
    <property type="entry name" value="SIN"/>
    <property type="match status" value="1"/>
</dbReference>
<dbReference type="Pfam" id="PF08671">
    <property type="entry name" value="SinI"/>
    <property type="match status" value="1"/>
</dbReference>
<evidence type="ECO:0000313" key="3">
    <source>
        <dbReference type="Proteomes" id="UP000823486"/>
    </source>
</evidence>
<feature type="domain" description="Sin" evidence="1">
    <location>
        <begin position="1"/>
        <end position="36"/>
    </location>
</feature>
<sequence length="58" mass="6479">MTLPKEIDQDWVALMLEAKKVGLSLLEVQSFIRGGHPLVLSSEEKENSIQREIVTSAL</sequence>
<evidence type="ECO:0000313" key="2">
    <source>
        <dbReference type="EMBL" id="MBM7690729.1"/>
    </source>
</evidence>
<dbReference type="InterPro" id="IPR036281">
    <property type="entry name" value="SinR/SinI_dimer_dom_sf"/>
</dbReference>
<organism evidence="2 3">
    <name type="scientific">Peribacillus deserti</name>
    <dbReference type="NCBI Taxonomy" id="673318"/>
    <lineage>
        <taxon>Bacteria</taxon>
        <taxon>Bacillati</taxon>
        <taxon>Bacillota</taxon>
        <taxon>Bacilli</taxon>
        <taxon>Bacillales</taxon>
        <taxon>Bacillaceae</taxon>
        <taxon>Peribacillus</taxon>
    </lineage>
</organism>
<protein>
    <recommendedName>
        <fullName evidence="1">Sin domain-containing protein</fullName>
    </recommendedName>
</protein>
<reference evidence="2 3" key="1">
    <citation type="submission" date="2021-01" db="EMBL/GenBank/DDBJ databases">
        <title>Genomic Encyclopedia of Type Strains, Phase IV (KMG-IV): sequencing the most valuable type-strain genomes for metagenomic binning, comparative biology and taxonomic classification.</title>
        <authorList>
            <person name="Goeker M."/>
        </authorList>
    </citation>
    <scope>NUCLEOTIDE SEQUENCE [LARGE SCALE GENOMIC DNA]</scope>
    <source>
        <strain evidence="2 3">DSM 105482</strain>
    </source>
</reference>
<comment type="caution">
    <text evidence="2">The sequence shown here is derived from an EMBL/GenBank/DDBJ whole genome shotgun (WGS) entry which is preliminary data.</text>
</comment>
<dbReference type="InterPro" id="IPR010981">
    <property type="entry name" value="SinR/SinI_dimer_dom"/>
</dbReference>
<evidence type="ECO:0000259" key="1">
    <source>
        <dbReference type="PROSITE" id="PS51500"/>
    </source>
</evidence>
<accession>A0ABS2QC76</accession>
<dbReference type="RefSeq" id="WP_204537416.1">
    <property type="nucleotide sequence ID" value="NZ_JAFBFI010000001.1"/>
</dbReference>
<gene>
    <name evidence="2" type="ORF">JOC77_000132</name>
</gene>
<dbReference type="EMBL" id="JAFBFI010000001">
    <property type="protein sequence ID" value="MBM7690729.1"/>
    <property type="molecule type" value="Genomic_DNA"/>
</dbReference>
<name>A0ABS2QC76_9BACI</name>
<dbReference type="SUPFAM" id="SSF47406">
    <property type="entry name" value="SinR repressor dimerisation domain-like"/>
    <property type="match status" value="1"/>
</dbReference>
<proteinExistence type="predicted"/>
<dbReference type="Proteomes" id="UP000823486">
    <property type="component" value="Unassembled WGS sequence"/>
</dbReference>